<dbReference type="InterPro" id="IPR029787">
    <property type="entry name" value="Nucleotide_cyclase"/>
</dbReference>
<dbReference type="OrthoDB" id="9805474at2"/>
<dbReference type="SMART" id="SM00086">
    <property type="entry name" value="PAC"/>
    <property type="match status" value="1"/>
</dbReference>
<dbReference type="Pfam" id="PF08447">
    <property type="entry name" value="PAS_3"/>
    <property type="match status" value="1"/>
</dbReference>
<dbReference type="InterPro" id="IPR035919">
    <property type="entry name" value="EAL_sf"/>
</dbReference>
<dbReference type="SMART" id="SM00065">
    <property type="entry name" value="GAF"/>
    <property type="match status" value="2"/>
</dbReference>
<evidence type="ECO:0000313" key="5">
    <source>
        <dbReference type="EMBL" id="RGX29591.1"/>
    </source>
</evidence>
<dbReference type="CDD" id="cd01949">
    <property type="entry name" value="GGDEF"/>
    <property type="match status" value="1"/>
</dbReference>
<feature type="domain" description="GGDEF" evidence="4">
    <location>
        <begin position="200"/>
        <end position="333"/>
    </location>
</feature>
<dbReference type="InterPro" id="IPR029016">
    <property type="entry name" value="GAF-like_dom_sf"/>
</dbReference>
<dbReference type="EMBL" id="QSBM01000007">
    <property type="protein sequence ID" value="RGX29591.1"/>
    <property type="molecule type" value="Genomic_DNA"/>
</dbReference>
<organism evidence="5 6">
    <name type="scientific">Enterocloster asparagiformis</name>
    <dbReference type="NCBI Taxonomy" id="333367"/>
    <lineage>
        <taxon>Bacteria</taxon>
        <taxon>Bacillati</taxon>
        <taxon>Bacillota</taxon>
        <taxon>Clostridia</taxon>
        <taxon>Lachnospirales</taxon>
        <taxon>Lachnospiraceae</taxon>
        <taxon>Enterocloster</taxon>
    </lineage>
</organism>
<dbReference type="Gene3D" id="3.30.450.20">
    <property type="entry name" value="PAS domain"/>
    <property type="match status" value="1"/>
</dbReference>
<sequence length="1298" mass="147404">MLYFGQSAAAENGRKEPGERAGSGRRWMGMKSVTENEADKLRREEKEHFIECLPAGFLRCTKAGAIDYASQGILALYGCCGREEFQELCGGSIAGMVLAEDRRRAFGELEEQLRRNPDSSKTEFRVRRRDGEIRWVDCRGSVVTDLNGNVCFGGVLIDDTEAKMARQSYWEQARRDSLTGLLNRTACKTLINAYQDWKNQICALMIVDIDNFKTLNDTWGHLFGDTVLTEIARRLQALFRRSDVVGRIGGDEFIIFLRDLNDLNQPAHHGQRIVQSIGELRSALKNAVEVTCSVGIAVSPRDGGSFEQLLERADCALYWGKRNGKNRYTVYAPHMSVWGAGNARDGEREEGSGIESEIGLRRVNTQIIQYVFRALYDSVNLEEAIRLILQIIGRQFGVSRVYIFENQPDGIHTDNTFEWCNDGIQPEMDHLQNVSFEEDAPGYTQNFNEKGIFFCPDISRLEEKVRLLLESQHIKSTLQCAFYDSGILTGFVGFDECRRNRLWTEEQIEALSFVAKILGTFLIKERAKKKMEGQVNGLKEVLDKLPGWVYVVDADTYALLYLNEKTKKTATSSWVGKYCYCEFMGLGQPCQSCPAREALRHGGPVTMEIYNGFLNLWADAAGIPVVWEGRRAVLLSLQDITKYKRLQAYMPALSSKSRSDGPLPVAQDETMAIYASGQEEAERYGEFNSTGTVMAAALEIFRIQDTFAKAVQVLLAFLGRRYGLSRVSLYMNNSRDSGKNTIYQWVDNQTAQPISLSDSFRKEEFFICHGLYDQRGTMVLSKDRYDSYKENLRRVLEQSGALSVLFAGLYSDGRYIGQLALVNCSKARAWDEKERGELAEVAGLIASEAKTLEALDDANRRAEYYRDVDSLTGLFTYNMFKELAQKALDQGVSRRVLVASDIKGFKYINSTIGYTQGDNILRMFADMMVQSSGPEVINARVNGDVFLTLGVYEDRADFQEKLLQSNENFARLQNQIYDGINIRVRSGVYFLDPDSREIDLAVDRANLARKSVDYILKSTVVLYKDAPFSIKLRENEMINRMEYALMHGEFQVYYQPKIYLEDGSVAGAEALVRWVREDGRVIPPDEFIPLFEKNGFITKIDIFVLRRVCRWLKEREERGEPLFKISVNLSGVDVRDEQIVSYIADQVDEFGISPEYLEFELTETAFLSDTEQIFSVLKRLQDMGFTTSIDDFGSGYSIMNMVAEIPTDIVKMDCAFVQNCGKSDRGREFLSQLVLMVRKMGFVALCEGIETEDHLNMVEKMGCELGQGYYFSRPVPQPEFEEWLKKQRFHPGEICGIV</sequence>
<dbReference type="SUPFAM" id="SSF55073">
    <property type="entry name" value="Nucleotide cyclase"/>
    <property type="match status" value="2"/>
</dbReference>
<evidence type="ECO:0000259" key="3">
    <source>
        <dbReference type="PROSITE" id="PS50883"/>
    </source>
</evidence>
<dbReference type="InterPro" id="IPR000014">
    <property type="entry name" value="PAS"/>
</dbReference>
<dbReference type="PROSITE" id="PS50887">
    <property type="entry name" value="GGDEF"/>
    <property type="match status" value="2"/>
</dbReference>
<dbReference type="InterPro" id="IPR001633">
    <property type="entry name" value="EAL_dom"/>
</dbReference>
<feature type="region of interest" description="Disordered" evidence="1">
    <location>
        <begin position="1"/>
        <end position="27"/>
    </location>
</feature>
<gene>
    <name evidence="5" type="ORF">DWV29_10735</name>
</gene>
<dbReference type="InterPro" id="IPR000700">
    <property type="entry name" value="PAS-assoc_C"/>
</dbReference>
<reference evidence="5 6" key="1">
    <citation type="submission" date="2018-08" db="EMBL/GenBank/DDBJ databases">
        <title>A genome reference for cultivated species of the human gut microbiota.</title>
        <authorList>
            <person name="Zou Y."/>
            <person name="Xue W."/>
            <person name="Luo G."/>
        </authorList>
    </citation>
    <scope>NUCLEOTIDE SEQUENCE [LARGE SCALE GENOMIC DNA]</scope>
    <source>
        <strain evidence="5 6">AF04-15</strain>
    </source>
</reference>
<dbReference type="InterPro" id="IPR043128">
    <property type="entry name" value="Rev_trsase/Diguanyl_cyclase"/>
</dbReference>
<dbReference type="PANTHER" id="PTHR44757">
    <property type="entry name" value="DIGUANYLATE CYCLASE DGCP"/>
    <property type="match status" value="1"/>
</dbReference>
<dbReference type="FunFam" id="3.30.70.270:FF:000001">
    <property type="entry name" value="Diguanylate cyclase domain protein"/>
    <property type="match status" value="1"/>
</dbReference>
<dbReference type="Pfam" id="PF00563">
    <property type="entry name" value="EAL"/>
    <property type="match status" value="1"/>
</dbReference>
<protein>
    <submittedName>
        <fullName evidence="5">EAL domain-containing protein</fullName>
    </submittedName>
</protein>
<dbReference type="Gene3D" id="3.20.20.450">
    <property type="entry name" value="EAL domain"/>
    <property type="match status" value="1"/>
</dbReference>
<dbReference type="Gene3D" id="3.30.450.40">
    <property type="match status" value="2"/>
</dbReference>
<dbReference type="Proteomes" id="UP000283880">
    <property type="component" value="Unassembled WGS sequence"/>
</dbReference>
<dbReference type="PROSITE" id="PS50883">
    <property type="entry name" value="EAL"/>
    <property type="match status" value="1"/>
</dbReference>
<feature type="domain" description="GGDEF" evidence="4">
    <location>
        <begin position="893"/>
        <end position="1025"/>
    </location>
</feature>
<dbReference type="Pfam" id="PF00990">
    <property type="entry name" value="GGDEF"/>
    <property type="match status" value="2"/>
</dbReference>
<dbReference type="NCBIfam" id="TIGR00229">
    <property type="entry name" value="sensory_box"/>
    <property type="match status" value="1"/>
</dbReference>
<feature type="domain" description="PAC" evidence="2">
    <location>
        <begin position="120"/>
        <end position="171"/>
    </location>
</feature>
<proteinExistence type="predicted"/>
<dbReference type="SUPFAM" id="SSF55785">
    <property type="entry name" value="PYP-like sensor domain (PAS domain)"/>
    <property type="match status" value="1"/>
</dbReference>
<evidence type="ECO:0000259" key="4">
    <source>
        <dbReference type="PROSITE" id="PS50887"/>
    </source>
</evidence>
<evidence type="ECO:0000256" key="1">
    <source>
        <dbReference type="SAM" id="MobiDB-lite"/>
    </source>
</evidence>
<dbReference type="CDD" id="cd01948">
    <property type="entry name" value="EAL"/>
    <property type="match status" value="1"/>
</dbReference>
<comment type="caution">
    <text evidence="5">The sequence shown here is derived from an EMBL/GenBank/DDBJ whole genome shotgun (WGS) entry which is preliminary data.</text>
</comment>
<dbReference type="CDD" id="cd00130">
    <property type="entry name" value="PAS"/>
    <property type="match status" value="1"/>
</dbReference>
<dbReference type="SUPFAM" id="SSF141868">
    <property type="entry name" value="EAL domain-like"/>
    <property type="match status" value="1"/>
</dbReference>
<dbReference type="Pfam" id="PF01590">
    <property type="entry name" value="GAF"/>
    <property type="match status" value="2"/>
</dbReference>
<dbReference type="Gene3D" id="3.30.70.270">
    <property type="match status" value="2"/>
</dbReference>
<evidence type="ECO:0000259" key="2">
    <source>
        <dbReference type="PROSITE" id="PS50113"/>
    </source>
</evidence>
<dbReference type="SUPFAM" id="SSF55781">
    <property type="entry name" value="GAF domain-like"/>
    <property type="match status" value="2"/>
</dbReference>
<name>A0A413FFW7_9FIRM</name>
<feature type="domain" description="EAL" evidence="3">
    <location>
        <begin position="1034"/>
        <end position="1288"/>
    </location>
</feature>
<evidence type="ECO:0000313" key="6">
    <source>
        <dbReference type="Proteomes" id="UP000283880"/>
    </source>
</evidence>
<dbReference type="InterPro" id="IPR052155">
    <property type="entry name" value="Biofilm_reg_signaling"/>
</dbReference>
<dbReference type="InterPro" id="IPR035965">
    <property type="entry name" value="PAS-like_dom_sf"/>
</dbReference>
<dbReference type="InterPro" id="IPR003018">
    <property type="entry name" value="GAF"/>
</dbReference>
<dbReference type="PANTHER" id="PTHR44757:SF2">
    <property type="entry name" value="BIOFILM ARCHITECTURE MAINTENANCE PROTEIN MBAA"/>
    <property type="match status" value="1"/>
</dbReference>
<dbReference type="InterPro" id="IPR013655">
    <property type="entry name" value="PAS_fold_3"/>
</dbReference>
<accession>A0A413FFW7</accession>
<dbReference type="PROSITE" id="PS50113">
    <property type="entry name" value="PAC"/>
    <property type="match status" value="1"/>
</dbReference>
<dbReference type="SMART" id="SM00052">
    <property type="entry name" value="EAL"/>
    <property type="match status" value="1"/>
</dbReference>
<dbReference type="SMART" id="SM00267">
    <property type="entry name" value="GGDEF"/>
    <property type="match status" value="1"/>
</dbReference>
<dbReference type="NCBIfam" id="TIGR00254">
    <property type="entry name" value="GGDEF"/>
    <property type="match status" value="1"/>
</dbReference>
<dbReference type="InterPro" id="IPR000160">
    <property type="entry name" value="GGDEF_dom"/>
</dbReference>
<dbReference type="InterPro" id="IPR001610">
    <property type="entry name" value="PAC"/>
</dbReference>